<sequence>MRPTSGDPSDDEAVRRDGSSRQPQEQTELLIAYGHDLERLPPTCDLGVKTARLQHWLAQRGIRYPG</sequence>
<protein>
    <submittedName>
        <fullName evidence="2">Uncharacterized protein</fullName>
    </submittedName>
</protein>
<name>A0A9X0WH71_9GAMM</name>
<proteinExistence type="predicted"/>
<dbReference type="AlphaFoldDB" id="A0A9X0WH71"/>
<organism evidence="2 3">
    <name type="scientific">Thiocapsa imhoffii</name>
    <dbReference type="NCBI Taxonomy" id="382777"/>
    <lineage>
        <taxon>Bacteria</taxon>
        <taxon>Pseudomonadati</taxon>
        <taxon>Pseudomonadota</taxon>
        <taxon>Gammaproteobacteria</taxon>
        <taxon>Chromatiales</taxon>
        <taxon>Chromatiaceae</taxon>
        <taxon>Thiocapsa</taxon>
    </lineage>
</organism>
<dbReference type="RefSeq" id="WP_200387436.1">
    <property type="nucleotide sequence ID" value="NZ_NRSD01000006.1"/>
</dbReference>
<gene>
    <name evidence="2" type="ORF">CKO25_08245</name>
</gene>
<evidence type="ECO:0000256" key="1">
    <source>
        <dbReference type="SAM" id="MobiDB-lite"/>
    </source>
</evidence>
<dbReference type="EMBL" id="NRSD01000006">
    <property type="protein sequence ID" value="MBK1644639.1"/>
    <property type="molecule type" value="Genomic_DNA"/>
</dbReference>
<comment type="caution">
    <text evidence="2">The sequence shown here is derived from an EMBL/GenBank/DDBJ whole genome shotgun (WGS) entry which is preliminary data.</text>
</comment>
<reference evidence="2 3" key="1">
    <citation type="journal article" date="2020" name="Microorganisms">
        <title>Osmotic Adaptation and Compatible Solute Biosynthesis of Phototrophic Bacteria as Revealed from Genome Analyses.</title>
        <authorList>
            <person name="Imhoff J.F."/>
            <person name="Rahn T."/>
            <person name="Kunzel S."/>
            <person name="Keller A."/>
            <person name="Neulinger S.C."/>
        </authorList>
    </citation>
    <scope>NUCLEOTIDE SEQUENCE [LARGE SCALE GENOMIC DNA]</scope>
    <source>
        <strain evidence="2 3">DSM 21303</strain>
    </source>
</reference>
<feature type="region of interest" description="Disordered" evidence="1">
    <location>
        <begin position="1"/>
        <end position="26"/>
    </location>
</feature>
<keyword evidence="3" id="KW-1185">Reference proteome</keyword>
<accession>A0A9X0WH71</accession>
<dbReference type="Proteomes" id="UP001138802">
    <property type="component" value="Unassembled WGS sequence"/>
</dbReference>
<evidence type="ECO:0000313" key="2">
    <source>
        <dbReference type="EMBL" id="MBK1644639.1"/>
    </source>
</evidence>
<evidence type="ECO:0000313" key="3">
    <source>
        <dbReference type="Proteomes" id="UP001138802"/>
    </source>
</evidence>